<protein>
    <submittedName>
        <fullName evidence="2">Uncharacterized protein</fullName>
    </submittedName>
</protein>
<feature type="compositionally biased region" description="Low complexity" evidence="1">
    <location>
        <begin position="87"/>
        <end position="100"/>
    </location>
</feature>
<proteinExistence type="predicted"/>
<reference evidence="2" key="1">
    <citation type="journal article" date="2020" name="Stud. Mycol.">
        <title>101 Dothideomycetes genomes: a test case for predicting lifestyles and emergence of pathogens.</title>
        <authorList>
            <person name="Haridas S."/>
            <person name="Albert R."/>
            <person name="Binder M."/>
            <person name="Bloem J."/>
            <person name="Labutti K."/>
            <person name="Salamov A."/>
            <person name="Andreopoulos B."/>
            <person name="Baker S."/>
            <person name="Barry K."/>
            <person name="Bills G."/>
            <person name="Bluhm B."/>
            <person name="Cannon C."/>
            <person name="Castanera R."/>
            <person name="Culley D."/>
            <person name="Daum C."/>
            <person name="Ezra D."/>
            <person name="Gonzalez J."/>
            <person name="Henrissat B."/>
            <person name="Kuo A."/>
            <person name="Liang C."/>
            <person name="Lipzen A."/>
            <person name="Lutzoni F."/>
            <person name="Magnuson J."/>
            <person name="Mondo S."/>
            <person name="Nolan M."/>
            <person name="Ohm R."/>
            <person name="Pangilinan J."/>
            <person name="Park H.-J."/>
            <person name="Ramirez L."/>
            <person name="Alfaro M."/>
            <person name="Sun H."/>
            <person name="Tritt A."/>
            <person name="Yoshinaga Y."/>
            <person name="Zwiers L.-H."/>
            <person name="Turgeon B."/>
            <person name="Goodwin S."/>
            <person name="Spatafora J."/>
            <person name="Crous P."/>
            <person name="Grigoriev I."/>
        </authorList>
    </citation>
    <scope>NUCLEOTIDE SEQUENCE</scope>
    <source>
        <strain evidence="2">CBS 125425</strain>
    </source>
</reference>
<dbReference type="EMBL" id="ML996152">
    <property type="protein sequence ID" value="KAF2734080.1"/>
    <property type="molecule type" value="Genomic_DNA"/>
</dbReference>
<evidence type="ECO:0000313" key="3">
    <source>
        <dbReference type="Proteomes" id="UP000799444"/>
    </source>
</evidence>
<evidence type="ECO:0000256" key="1">
    <source>
        <dbReference type="SAM" id="MobiDB-lite"/>
    </source>
</evidence>
<name>A0A9P4QZ19_9PLEO</name>
<organism evidence="2 3">
    <name type="scientific">Polyplosphaeria fusca</name>
    <dbReference type="NCBI Taxonomy" id="682080"/>
    <lineage>
        <taxon>Eukaryota</taxon>
        <taxon>Fungi</taxon>
        <taxon>Dikarya</taxon>
        <taxon>Ascomycota</taxon>
        <taxon>Pezizomycotina</taxon>
        <taxon>Dothideomycetes</taxon>
        <taxon>Pleosporomycetidae</taxon>
        <taxon>Pleosporales</taxon>
        <taxon>Tetraplosphaeriaceae</taxon>
        <taxon>Polyplosphaeria</taxon>
    </lineage>
</organism>
<accession>A0A9P4QZ19</accession>
<dbReference type="AlphaFoldDB" id="A0A9P4QZ19"/>
<feature type="region of interest" description="Disordered" evidence="1">
    <location>
        <begin position="63"/>
        <end position="138"/>
    </location>
</feature>
<dbReference type="Proteomes" id="UP000799444">
    <property type="component" value="Unassembled WGS sequence"/>
</dbReference>
<evidence type="ECO:0000313" key="2">
    <source>
        <dbReference type="EMBL" id="KAF2734080.1"/>
    </source>
</evidence>
<gene>
    <name evidence="2" type="ORF">EJ04DRAFT_251833</name>
</gene>
<keyword evidence="3" id="KW-1185">Reference proteome</keyword>
<feature type="compositionally biased region" description="Low complexity" evidence="1">
    <location>
        <begin position="63"/>
        <end position="80"/>
    </location>
</feature>
<comment type="caution">
    <text evidence="2">The sequence shown here is derived from an EMBL/GenBank/DDBJ whole genome shotgun (WGS) entry which is preliminary data.</text>
</comment>
<sequence length="163" mass="16893">MSKSCFHRLLNWRDKSGGGGEVFSCCVRGVIIAGGGSRQAAVAVSCCTLHHTQRKIVVAWAPARAATGQQQQQQQQQQSSGRHHASQRSAAVAVASAPSRPSNPPVHTAGERASGRAGNGPCRAAQQGRLGAPSHTVSCPVRCPSSSSARAAFVKSTAPYPTL</sequence>